<dbReference type="STRING" id="228957.SAMN04488008_1163"/>
<keyword evidence="2" id="KW-1185">Reference proteome</keyword>
<reference evidence="2" key="1">
    <citation type="submission" date="2016-10" db="EMBL/GenBank/DDBJ databases">
        <authorList>
            <person name="Varghese N."/>
            <person name="Submissions S."/>
        </authorList>
    </citation>
    <scope>NUCLEOTIDE SEQUENCE [LARGE SCALE GENOMIC DNA]</scope>
    <source>
        <strain evidence="2">DSM 16471</strain>
    </source>
</reference>
<accession>A0A1H7XFR1</accession>
<organism evidence="1 2">
    <name type="scientific">Maribacter orientalis</name>
    <dbReference type="NCBI Taxonomy" id="228957"/>
    <lineage>
        <taxon>Bacteria</taxon>
        <taxon>Pseudomonadati</taxon>
        <taxon>Bacteroidota</taxon>
        <taxon>Flavobacteriia</taxon>
        <taxon>Flavobacteriales</taxon>
        <taxon>Flavobacteriaceae</taxon>
        <taxon>Maribacter</taxon>
    </lineage>
</organism>
<sequence length="235" mass="27825">MTTKEEKYILDQFKTCYKSFPEGEIQKTEKPDFIIQTAKNRIGIELTEIFQDSHNGHSKYQQRSSDRSKFTEKLILELQKFVDFTFHISIHFSDFHHLKKAEEKQLIKKAFKASVNHLIQLKNKQGVLIEDFRKLPEEIDSIRMGRYDGLEESYDEKPDGGIVSDMTNAHIEPIIMKKEKKLKNYQECDEYWLLIKEGNYYAGTFSDIKVEYPISTSFCRIFLFRINKSEIIELK</sequence>
<dbReference type="Proteomes" id="UP000198990">
    <property type="component" value="Unassembled WGS sequence"/>
</dbReference>
<name>A0A1H7XFR1_9FLAO</name>
<evidence type="ECO:0000313" key="1">
    <source>
        <dbReference type="EMBL" id="SEM31879.1"/>
    </source>
</evidence>
<evidence type="ECO:0000313" key="2">
    <source>
        <dbReference type="Proteomes" id="UP000198990"/>
    </source>
</evidence>
<gene>
    <name evidence="1" type="ORF">SAMN04488008_1163</name>
</gene>
<dbReference type="EMBL" id="FNZN01000016">
    <property type="protein sequence ID" value="SEM31879.1"/>
    <property type="molecule type" value="Genomic_DNA"/>
</dbReference>
<dbReference type="RefSeq" id="WP_091627683.1">
    <property type="nucleotide sequence ID" value="NZ_FNZN01000016.1"/>
</dbReference>
<dbReference type="AlphaFoldDB" id="A0A1H7XFR1"/>
<dbReference type="OrthoDB" id="1260896at2"/>
<protein>
    <submittedName>
        <fullName evidence="1">Uncharacterized protein</fullName>
    </submittedName>
</protein>
<proteinExistence type="predicted"/>